<feature type="active site" description="Charge relay system" evidence="1">
    <location>
        <position position="219"/>
    </location>
</feature>
<dbReference type="InterPro" id="IPR051048">
    <property type="entry name" value="Peptidase_S8/S53_subtilisin"/>
</dbReference>
<sequence length="663" mass="71076">MRGEPVPGARDFRLMVAPEPFDPAEVDPSATPAAAGAQAAVVQFAALPSEPDIARLKAAYGLGLERFIPNLAYLERLDTATADRVRADFLVRSVIVFPPASKLSPTLPATGPLDLTMILFEDADADAVTAALTAIGAHDMQVLDDRDIGGRLHLRLTLDDPAELAQAAAIDDVIWIEPAPVFTNFNVGAAQTNQSGDPNRGTVWDRHITGKNQVIGIIDEGFIDMDHGFFADNPPNKPGPKHRKVLKAFNEALGASDHFMQVAGIAAGDALNDPGKHEHRGGAHDAKIICRSRGDMDTGKLKTGFFVFSLRRLLDASREFGATIHNLSWGSGTGYDTAARDVDAFSYDREEQLVVAAGEDTGKGPVNQPPGIAFNPILVAAAQAAPNHGSIGSGVPGPTDDGRRKPDLTAVGCGISTAVNPAKRPPEVPFYTTGPVPCATSSATPHVSAAAALVRQYFAEGFYPNGKPQPDKLIPQPSGALIKAVLLNSTVDMEGVPGYPSDAEGWGRIQLDRTLFFTGGKRKLIVTDVPRRAGLRMFETRQQHFFVEDEREQLKITFVWTNRPPAEQNQPSPPQNPPKPKVDPIRFEVEDSSGNLYLGNDFDVGKGVSKQAPVSPGLPPDILNNVQMVVVNQPVAGTWTIRLRPFLHFEKQGYALVVSGGVQ</sequence>
<dbReference type="InterPro" id="IPR034058">
    <property type="entry name" value="TagA/B/C/D_pept_dom"/>
</dbReference>
<feature type="active site" description="Charge relay system" evidence="1">
    <location>
        <position position="441"/>
    </location>
</feature>
<evidence type="ECO:0000256" key="1">
    <source>
        <dbReference type="PROSITE-ProRule" id="PRU01240"/>
    </source>
</evidence>
<evidence type="ECO:0000313" key="5">
    <source>
        <dbReference type="Proteomes" id="UP001569904"/>
    </source>
</evidence>
<dbReference type="Pfam" id="PF00082">
    <property type="entry name" value="Peptidase_S8"/>
    <property type="match status" value="1"/>
</dbReference>
<dbReference type="CDD" id="cd04842">
    <property type="entry name" value="Peptidases_S8_Kp43_protease"/>
    <property type="match status" value="1"/>
</dbReference>
<feature type="domain" description="Peptidase S8/S53" evidence="3">
    <location>
        <begin position="210"/>
        <end position="507"/>
    </location>
</feature>
<name>A0ABV4QWW6_9ACTN</name>
<dbReference type="Proteomes" id="UP001569904">
    <property type="component" value="Unassembled WGS sequence"/>
</dbReference>
<dbReference type="EMBL" id="JAXCEH010000008">
    <property type="protein sequence ID" value="MFA1555110.1"/>
    <property type="molecule type" value="Genomic_DNA"/>
</dbReference>
<evidence type="ECO:0000313" key="4">
    <source>
        <dbReference type="EMBL" id="MFA1555110.1"/>
    </source>
</evidence>
<dbReference type="InterPro" id="IPR000209">
    <property type="entry name" value="Peptidase_S8/S53_dom"/>
</dbReference>
<accession>A0ABV4QWW6</accession>
<feature type="region of interest" description="Disordered" evidence="2">
    <location>
        <begin position="563"/>
        <end position="585"/>
    </location>
</feature>
<proteinExistence type="inferred from homology"/>
<keyword evidence="1" id="KW-0720">Serine protease</keyword>
<keyword evidence="1" id="KW-0645">Protease</keyword>
<evidence type="ECO:0000259" key="3">
    <source>
        <dbReference type="Pfam" id="PF00082"/>
    </source>
</evidence>
<dbReference type="RefSeq" id="WP_371941816.1">
    <property type="nucleotide sequence ID" value="NZ_JAXCEH010000008.1"/>
</dbReference>
<reference evidence="4 5" key="1">
    <citation type="submission" date="2023-11" db="EMBL/GenBank/DDBJ databases">
        <title>Actinomadura monticuli sp. nov., isolated from volcanic ash.</title>
        <authorList>
            <person name="Lee S.D."/>
            <person name="Yang H."/>
            <person name="Kim I.S."/>
        </authorList>
    </citation>
    <scope>NUCLEOTIDE SEQUENCE [LARGE SCALE GENOMIC DNA]</scope>
    <source>
        <strain evidence="4 5">DSM 45346</strain>
    </source>
</reference>
<dbReference type="PANTHER" id="PTHR43399:SF5">
    <property type="entry name" value="PEPTIDASE S8 FAMILY WITH PROTEASE-ASSOCIATED DOMAIN"/>
    <property type="match status" value="1"/>
</dbReference>
<keyword evidence="5" id="KW-1185">Reference proteome</keyword>
<dbReference type="PROSITE" id="PS51892">
    <property type="entry name" value="SUBTILASE"/>
    <property type="match status" value="1"/>
</dbReference>
<dbReference type="PANTHER" id="PTHR43399">
    <property type="entry name" value="SUBTILISIN-RELATED"/>
    <property type="match status" value="1"/>
</dbReference>
<dbReference type="InterPro" id="IPR036852">
    <property type="entry name" value="Peptidase_S8/S53_dom_sf"/>
</dbReference>
<protein>
    <submittedName>
        <fullName evidence="4">S8 family serine peptidase</fullName>
    </submittedName>
</protein>
<comment type="caution">
    <text evidence="4">The sequence shown here is derived from an EMBL/GenBank/DDBJ whole genome shotgun (WGS) entry which is preliminary data.</text>
</comment>
<keyword evidence="1" id="KW-0378">Hydrolase</keyword>
<dbReference type="Gene3D" id="2.60.120.380">
    <property type="match status" value="1"/>
</dbReference>
<organism evidence="4 5">
    <name type="scientific">Actinomadura chokoriensis</name>
    <dbReference type="NCBI Taxonomy" id="454156"/>
    <lineage>
        <taxon>Bacteria</taxon>
        <taxon>Bacillati</taxon>
        <taxon>Actinomycetota</taxon>
        <taxon>Actinomycetes</taxon>
        <taxon>Streptosporangiales</taxon>
        <taxon>Thermomonosporaceae</taxon>
        <taxon>Actinomadura</taxon>
    </lineage>
</organism>
<gene>
    <name evidence="4" type="ORF">SM436_15580</name>
</gene>
<evidence type="ECO:0000256" key="2">
    <source>
        <dbReference type="SAM" id="MobiDB-lite"/>
    </source>
</evidence>
<dbReference type="Gene3D" id="3.40.50.200">
    <property type="entry name" value="Peptidase S8/S53 domain"/>
    <property type="match status" value="1"/>
</dbReference>
<comment type="similarity">
    <text evidence="1">Belongs to the peptidase S8 family.</text>
</comment>
<dbReference type="SUPFAM" id="SSF52743">
    <property type="entry name" value="Subtilisin-like"/>
    <property type="match status" value="1"/>
</dbReference>
<dbReference type="SUPFAM" id="SSF49785">
    <property type="entry name" value="Galactose-binding domain-like"/>
    <property type="match status" value="1"/>
</dbReference>
<feature type="active site" description="Charge relay system" evidence="1">
    <location>
        <position position="258"/>
    </location>
</feature>
<dbReference type="InterPro" id="IPR008979">
    <property type="entry name" value="Galactose-bd-like_sf"/>
</dbReference>